<keyword evidence="4 12" id="KW-0349">Heme</keyword>
<dbReference type="InterPro" id="IPR002401">
    <property type="entry name" value="Cyt_P450_E_grp-I"/>
</dbReference>
<keyword evidence="6 12" id="KW-0479">Metal-binding</keyword>
<comment type="cofactor">
    <cofactor evidence="1 12">
        <name>heme</name>
        <dbReference type="ChEBI" id="CHEBI:30413"/>
    </cofactor>
</comment>
<feature type="chain" id="PRO_5042200644" evidence="14">
    <location>
        <begin position="23"/>
        <end position="510"/>
    </location>
</feature>
<dbReference type="PRINTS" id="PR00463">
    <property type="entry name" value="EP450I"/>
</dbReference>
<feature type="signal peptide" evidence="14">
    <location>
        <begin position="1"/>
        <end position="22"/>
    </location>
</feature>
<organism evidence="15 16">
    <name type="scientific">Quillaja saponaria</name>
    <name type="common">Soap bark tree</name>
    <dbReference type="NCBI Taxonomy" id="32244"/>
    <lineage>
        <taxon>Eukaryota</taxon>
        <taxon>Viridiplantae</taxon>
        <taxon>Streptophyta</taxon>
        <taxon>Embryophyta</taxon>
        <taxon>Tracheophyta</taxon>
        <taxon>Spermatophyta</taxon>
        <taxon>Magnoliopsida</taxon>
        <taxon>eudicotyledons</taxon>
        <taxon>Gunneridae</taxon>
        <taxon>Pentapetalae</taxon>
        <taxon>rosids</taxon>
        <taxon>fabids</taxon>
        <taxon>Fabales</taxon>
        <taxon>Quillajaceae</taxon>
        <taxon>Quillaja</taxon>
    </lineage>
</organism>
<dbReference type="Proteomes" id="UP001163823">
    <property type="component" value="Chromosome 9"/>
</dbReference>
<evidence type="ECO:0000256" key="10">
    <source>
        <dbReference type="ARBA" id="ARBA00023033"/>
    </source>
</evidence>
<proteinExistence type="inferred from homology"/>
<evidence type="ECO:0000256" key="13">
    <source>
        <dbReference type="RuleBase" id="RU000461"/>
    </source>
</evidence>
<dbReference type="InterPro" id="IPR017972">
    <property type="entry name" value="Cyt_P450_CS"/>
</dbReference>
<dbReference type="GO" id="GO:0016705">
    <property type="term" value="F:oxidoreductase activity, acting on paired donors, with incorporation or reduction of molecular oxygen"/>
    <property type="evidence" value="ECO:0007669"/>
    <property type="project" value="InterPro"/>
</dbReference>
<protein>
    <submittedName>
        <fullName evidence="15">Cytochrome P450</fullName>
    </submittedName>
</protein>
<dbReference type="FunFam" id="1.10.630.10:FF:000039">
    <property type="entry name" value="Cytochrome P450"/>
    <property type="match status" value="1"/>
</dbReference>
<keyword evidence="7" id="KW-1133">Transmembrane helix</keyword>
<dbReference type="GO" id="GO:0004497">
    <property type="term" value="F:monooxygenase activity"/>
    <property type="evidence" value="ECO:0007669"/>
    <property type="project" value="UniProtKB-KW"/>
</dbReference>
<sequence length="510" mass="58723">MNLLPLLPITILFIFLVHRVFQSLKFKLPPGPYPWPVIGNLNKLKPNQIHISYFELSQIYGPIISVWFASNLDVVVSNAELAKEVLKDKDQHLANRHRTGPISIMTKNGKDLIWADYGPHYVKVRKICTLELFSPKRIEAFRPIREEEVRIMIESIFKDCIDPKNHGKSLVLRKYLGPLAFNHVSRLVFAQRFENKDGVMNKQLLEFKALVANEFKSKRILGFNEFFWRLNWMSRLQSNTFSKYLARREKFIQDIIEEHIVEGKKSGVAKHHFVNTLFSLKKEYDLSEDTIKVLPWGMVTAGMDTIAIAAEWAMANIIKNPEVQQKAQLELDHVIGLDRVMVESDISNLPYLQCVVKEALRLHPPTPMLLPHRASANVKLGGYDIPKGTNVHVNAWAIGRDKMVWKDPLKFRPERFIEEEIDVKGHDFRVLPFGAGRRICPAIQLSMNLVTSMLGHLLHQFNWKLANGMQPEEIDMEEALGLVMYMKTPLQAVPIARLPSHLYKCVTENI</sequence>
<dbReference type="KEGG" id="qsa:O6P43_022834"/>
<dbReference type="PANTHER" id="PTHR47944:SF10">
    <property type="entry name" value="CYTOCHROME P450 98A9"/>
    <property type="match status" value="1"/>
</dbReference>
<dbReference type="PRINTS" id="PR00385">
    <property type="entry name" value="P450"/>
</dbReference>
<keyword evidence="16" id="KW-1185">Reference proteome</keyword>
<dbReference type="GO" id="GO:0016020">
    <property type="term" value="C:membrane"/>
    <property type="evidence" value="ECO:0007669"/>
    <property type="project" value="UniProtKB-SubCell"/>
</dbReference>
<feature type="binding site" description="axial binding residue" evidence="12">
    <location>
        <position position="440"/>
    </location>
    <ligand>
        <name>heme</name>
        <dbReference type="ChEBI" id="CHEBI:30413"/>
    </ligand>
    <ligandPart>
        <name>Fe</name>
        <dbReference type="ChEBI" id="CHEBI:18248"/>
    </ligandPart>
</feature>
<dbReference type="SUPFAM" id="SSF48264">
    <property type="entry name" value="Cytochrome P450"/>
    <property type="match status" value="1"/>
</dbReference>
<dbReference type="AlphaFoldDB" id="A0AAD7PII0"/>
<evidence type="ECO:0000256" key="9">
    <source>
        <dbReference type="ARBA" id="ARBA00023004"/>
    </source>
</evidence>
<evidence type="ECO:0000256" key="2">
    <source>
        <dbReference type="ARBA" id="ARBA00004167"/>
    </source>
</evidence>
<keyword evidence="5" id="KW-0812">Transmembrane</keyword>
<reference evidence="15" key="1">
    <citation type="journal article" date="2023" name="Science">
        <title>Elucidation of the pathway for biosynthesis of saponin adjuvants from the soapbark tree.</title>
        <authorList>
            <person name="Reed J."/>
            <person name="Orme A."/>
            <person name="El-Demerdash A."/>
            <person name="Owen C."/>
            <person name="Martin L.B.B."/>
            <person name="Misra R.C."/>
            <person name="Kikuchi S."/>
            <person name="Rejzek M."/>
            <person name="Martin A.C."/>
            <person name="Harkess A."/>
            <person name="Leebens-Mack J."/>
            <person name="Louveau T."/>
            <person name="Stephenson M.J."/>
            <person name="Osbourn A."/>
        </authorList>
    </citation>
    <scope>NUCLEOTIDE SEQUENCE</scope>
    <source>
        <strain evidence="15">S10</strain>
    </source>
</reference>
<gene>
    <name evidence="15" type="ORF">O6P43_022834</name>
</gene>
<comment type="subcellular location">
    <subcellularLocation>
        <location evidence="2">Membrane</location>
        <topology evidence="2">Single-pass membrane protein</topology>
    </subcellularLocation>
</comment>
<evidence type="ECO:0000313" key="15">
    <source>
        <dbReference type="EMBL" id="KAJ7956382.1"/>
    </source>
</evidence>
<keyword evidence="8 13" id="KW-0560">Oxidoreductase</keyword>
<keyword evidence="11" id="KW-0472">Membrane</keyword>
<name>A0AAD7PII0_QUISA</name>
<evidence type="ECO:0000256" key="8">
    <source>
        <dbReference type="ARBA" id="ARBA00023002"/>
    </source>
</evidence>
<dbReference type="PANTHER" id="PTHR47944">
    <property type="entry name" value="CYTOCHROME P450 98A9"/>
    <property type="match status" value="1"/>
</dbReference>
<evidence type="ECO:0000256" key="3">
    <source>
        <dbReference type="ARBA" id="ARBA00010617"/>
    </source>
</evidence>
<evidence type="ECO:0000313" key="16">
    <source>
        <dbReference type="Proteomes" id="UP001163823"/>
    </source>
</evidence>
<dbReference type="Gene3D" id="1.10.630.10">
    <property type="entry name" value="Cytochrome P450"/>
    <property type="match status" value="1"/>
</dbReference>
<evidence type="ECO:0000256" key="12">
    <source>
        <dbReference type="PIRSR" id="PIRSR602401-1"/>
    </source>
</evidence>
<dbReference type="InterPro" id="IPR036396">
    <property type="entry name" value="Cyt_P450_sf"/>
</dbReference>
<dbReference type="EMBL" id="JARAOO010000009">
    <property type="protein sequence ID" value="KAJ7956382.1"/>
    <property type="molecule type" value="Genomic_DNA"/>
</dbReference>
<evidence type="ECO:0000256" key="7">
    <source>
        <dbReference type="ARBA" id="ARBA00022989"/>
    </source>
</evidence>
<evidence type="ECO:0000256" key="6">
    <source>
        <dbReference type="ARBA" id="ARBA00022723"/>
    </source>
</evidence>
<keyword evidence="10 13" id="KW-0503">Monooxygenase</keyword>
<dbReference type="Pfam" id="PF00067">
    <property type="entry name" value="p450"/>
    <property type="match status" value="1"/>
</dbReference>
<accession>A0AAD7PII0</accession>
<comment type="similarity">
    <text evidence="3 13">Belongs to the cytochrome P450 family.</text>
</comment>
<evidence type="ECO:0000256" key="4">
    <source>
        <dbReference type="ARBA" id="ARBA00022617"/>
    </source>
</evidence>
<dbReference type="InterPro" id="IPR001128">
    <property type="entry name" value="Cyt_P450"/>
</dbReference>
<evidence type="ECO:0000256" key="14">
    <source>
        <dbReference type="SAM" id="SignalP"/>
    </source>
</evidence>
<dbReference type="GO" id="GO:0005506">
    <property type="term" value="F:iron ion binding"/>
    <property type="evidence" value="ECO:0007669"/>
    <property type="project" value="InterPro"/>
</dbReference>
<keyword evidence="14" id="KW-0732">Signal</keyword>
<keyword evidence="9 12" id="KW-0408">Iron</keyword>
<evidence type="ECO:0000256" key="1">
    <source>
        <dbReference type="ARBA" id="ARBA00001971"/>
    </source>
</evidence>
<dbReference type="GO" id="GO:0020037">
    <property type="term" value="F:heme binding"/>
    <property type="evidence" value="ECO:0007669"/>
    <property type="project" value="InterPro"/>
</dbReference>
<dbReference type="PROSITE" id="PS00086">
    <property type="entry name" value="CYTOCHROME_P450"/>
    <property type="match status" value="1"/>
</dbReference>
<evidence type="ECO:0000256" key="5">
    <source>
        <dbReference type="ARBA" id="ARBA00022692"/>
    </source>
</evidence>
<evidence type="ECO:0000256" key="11">
    <source>
        <dbReference type="ARBA" id="ARBA00023136"/>
    </source>
</evidence>
<comment type="caution">
    <text evidence="15">The sequence shown here is derived from an EMBL/GenBank/DDBJ whole genome shotgun (WGS) entry which is preliminary data.</text>
</comment>